<sequence>MDLRWRGGIHSIPSWSTGDSDVLGHVFPEKRSRLNILEAKRVVAMAKPNREEGRVQELKKAHSHANVHMFQTFEFYFSRKGKQWEHQFNTAYGDFEGLHLFLRSLILSSSTKH</sequence>
<dbReference type="EMBL" id="CM008048">
    <property type="protein sequence ID" value="PAN21180.1"/>
    <property type="molecule type" value="Genomic_DNA"/>
</dbReference>
<gene>
    <name evidence="1" type="ORF">PAHAL_3G448000</name>
</gene>
<dbReference type="Gramene" id="PAN21180">
    <property type="protein sequence ID" value="PAN21180"/>
    <property type="gene ID" value="PAHAL_3G448000"/>
</dbReference>
<evidence type="ECO:0000313" key="1">
    <source>
        <dbReference type="EMBL" id="PAN21180.1"/>
    </source>
</evidence>
<accession>A0A2S3HE91</accession>
<proteinExistence type="predicted"/>
<protein>
    <submittedName>
        <fullName evidence="1">Uncharacterized protein</fullName>
    </submittedName>
</protein>
<organism evidence="1">
    <name type="scientific">Panicum hallii</name>
    <dbReference type="NCBI Taxonomy" id="206008"/>
    <lineage>
        <taxon>Eukaryota</taxon>
        <taxon>Viridiplantae</taxon>
        <taxon>Streptophyta</taxon>
        <taxon>Embryophyta</taxon>
        <taxon>Tracheophyta</taxon>
        <taxon>Spermatophyta</taxon>
        <taxon>Magnoliopsida</taxon>
        <taxon>Liliopsida</taxon>
        <taxon>Poales</taxon>
        <taxon>Poaceae</taxon>
        <taxon>PACMAD clade</taxon>
        <taxon>Panicoideae</taxon>
        <taxon>Panicodae</taxon>
        <taxon>Paniceae</taxon>
        <taxon>Panicinae</taxon>
        <taxon>Panicum</taxon>
        <taxon>Panicum sect. Panicum</taxon>
    </lineage>
</organism>
<name>A0A2S3HE91_9POAL</name>
<dbReference type="AlphaFoldDB" id="A0A2S3HE91"/>
<reference evidence="1" key="1">
    <citation type="submission" date="2018-04" db="EMBL/GenBank/DDBJ databases">
        <title>WGS assembly of Panicum hallii.</title>
        <authorList>
            <person name="Lovell J."/>
            <person name="Jenkins J."/>
            <person name="Lowry D."/>
            <person name="Mamidi S."/>
            <person name="Sreedasyam A."/>
            <person name="Weng X."/>
            <person name="Barry K."/>
            <person name="Bonette J."/>
            <person name="Campitelli B."/>
            <person name="Daum C."/>
            <person name="Gordon S."/>
            <person name="Gould B."/>
            <person name="Lipzen A."/>
            <person name="Macqueen A."/>
            <person name="Palacio-Mejia J."/>
            <person name="Plott C."/>
            <person name="Shakirov E."/>
            <person name="Shu S."/>
            <person name="Yoshinaga Y."/>
            <person name="Zane M."/>
            <person name="Rokhsar D."/>
            <person name="Grimwood J."/>
            <person name="Schmutz J."/>
            <person name="Juenger T."/>
        </authorList>
    </citation>
    <scope>NUCLEOTIDE SEQUENCE [LARGE SCALE GENOMIC DNA]</scope>
    <source>
        <strain evidence="1">FIL2</strain>
    </source>
</reference>
<dbReference type="Proteomes" id="UP000243499">
    <property type="component" value="Chromosome 3"/>
</dbReference>